<feature type="region of interest" description="Disordered" evidence="1">
    <location>
        <begin position="135"/>
        <end position="166"/>
    </location>
</feature>
<dbReference type="Proteomes" id="UP000199517">
    <property type="component" value="Unassembled WGS sequence"/>
</dbReference>
<feature type="compositionally biased region" description="Basic and acidic residues" evidence="1">
    <location>
        <begin position="144"/>
        <end position="156"/>
    </location>
</feature>
<dbReference type="EMBL" id="FOMQ01000015">
    <property type="protein sequence ID" value="SFE12350.1"/>
    <property type="molecule type" value="Genomic_DNA"/>
</dbReference>
<organism evidence="2 3">
    <name type="scientific">Paracidovorax konjaci</name>
    <dbReference type="NCBI Taxonomy" id="32040"/>
    <lineage>
        <taxon>Bacteria</taxon>
        <taxon>Pseudomonadati</taxon>
        <taxon>Pseudomonadota</taxon>
        <taxon>Betaproteobacteria</taxon>
        <taxon>Burkholderiales</taxon>
        <taxon>Comamonadaceae</taxon>
        <taxon>Paracidovorax</taxon>
    </lineage>
</organism>
<name>A0A1I1Y3G3_9BURK</name>
<evidence type="ECO:0000313" key="2">
    <source>
        <dbReference type="EMBL" id="SFE12350.1"/>
    </source>
</evidence>
<dbReference type="STRING" id="32040.SAMN04489710_11520"/>
<gene>
    <name evidence="2" type="ORF">SAMN04489710_11520</name>
</gene>
<accession>A0A1I1Y3G3</accession>
<protein>
    <submittedName>
        <fullName evidence="2">Uncharacterized protein</fullName>
    </submittedName>
</protein>
<sequence length="290" mass="31030">MNAVFGFSSRGRVSARRPRTFSLLRQRKGPKRKATLLAASPFARWAKGATCGARSRGAAAKLAARWRAALGHRSQSDHVADVSFGTSARPAPCAPRLIQKGSCRTRAIAALDLGCASAAHRAPFVERDVTLHLDRAQRRSSQAEQRDGPRVLRRPSEATARNAPSGCAWGAQGAGWRVCRRTHPLQHLARRGCLSGARQRAASSAAHPATEHPRSPRSAAKGSQTAGSPFFWVLFFGEAKKSASAAGPRPGPGKQTKKQNSATAQSRRAAEPQSRSAAEPNVTTNQLQKK</sequence>
<feature type="compositionally biased region" description="Low complexity" evidence="1">
    <location>
        <begin position="197"/>
        <end position="206"/>
    </location>
</feature>
<feature type="region of interest" description="Disordered" evidence="1">
    <location>
        <begin position="241"/>
        <end position="290"/>
    </location>
</feature>
<feature type="compositionally biased region" description="Polar residues" evidence="1">
    <location>
        <begin position="273"/>
        <end position="290"/>
    </location>
</feature>
<feature type="region of interest" description="Disordered" evidence="1">
    <location>
        <begin position="196"/>
        <end position="224"/>
    </location>
</feature>
<reference evidence="3" key="1">
    <citation type="submission" date="2016-10" db="EMBL/GenBank/DDBJ databases">
        <authorList>
            <person name="Varghese N."/>
            <person name="Submissions S."/>
        </authorList>
    </citation>
    <scope>NUCLEOTIDE SEQUENCE [LARGE SCALE GENOMIC DNA]</scope>
    <source>
        <strain evidence="3">DSM 7481</strain>
    </source>
</reference>
<dbReference type="AlphaFoldDB" id="A0A1I1Y3G3"/>
<evidence type="ECO:0000256" key="1">
    <source>
        <dbReference type="SAM" id="MobiDB-lite"/>
    </source>
</evidence>
<evidence type="ECO:0000313" key="3">
    <source>
        <dbReference type="Proteomes" id="UP000199517"/>
    </source>
</evidence>
<keyword evidence="3" id="KW-1185">Reference proteome</keyword>
<proteinExistence type="predicted"/>